<gene>
    <name evidence="1" type="ORF">Nepgr_022700</name>
</gene>
<protein>
    <submittedName>
        <fullName evidence="1">Uncharacterized protein</fullName>
    </submittedName>
</protein>
<comment type="caution">
    <text evidence="1">The sequence shown here is derived from an EMBL/GenBank/DDBJ whole genome shotgun (WGS) entry which is preliminary data.</text>
</comment>
<evidence type="ECO:0000313" key="1">
    <source>
        <dbReference type="EMBL" id="GMH20858.1"/>
    </source>
</evidence>
<dbReference type="AlphaFoldDB" id="A0AAD3T0S7"/>
<keyword evidence="2" id="KW-1185">Reference proteome</keyword>
<accession>A0AAD3T0S7</accession>
<name>A0AAD3T0S7_NEPGR</name>
<proteinExistence type="predicted"/>
<dbReference type="Proteomes" id="UP001279734">
    <property type="component" value="Unassembled WGS sequence"/>
</dbReference>
<reference evidence="1" key="1">
    <citation type="submission" date="2023-05" db="EMBL/GenBank/DDBJ databases">
        <title>Nepenthes gracilis genome sequencing.</title>
        <authorList>
            <person name="Fukushima K."/>
        </authorList>
    </citation>
    <scope>NUCLEOTIDE SEQUENCE</scope>
    <source>
        <strain evidence="1">SING2019-196</strain>
    </source>
</reference>
<dbReference type="EMBL" id="BSYO01000022">
    <property type="protein sequence ID" value="GMH20858.1"/>
    <property type="molecule type" value="Genomic_DNA"/>
</dbReference>
<evidence type="ECO:0000313" key="2">
    <source>
        <dbReference type="Proteomes" id="UP001279734"/>
    </source>
</evidence>
<sequence>MPFDYQQSGLSCCHLVDDCQWPTDGTYVRGCYRSMINDIIDNVYGQNPTLKTRVPVVRVVQRVGFGQGMPSSNQWSGLSCCHLVCDRR</sequence>
<organism evidence="1 2">
    <name type="scientific">Nepenthes gracilis</name>
    <name type="common">Slender pitcher plant</name>
    <dbReference type="NCBI Taxonomy" id="150966"/>
    <lineage>
        <taxon>Eukaryota</taxon>
        <taxon>Viridiplantae</taxon>
        <taxon>Streptophyta</taxon>
        <taxon>Embryophyta</taxon>
        <taxon>Tracheophyta</taxon>
        <taxon>Spermatophyta</taxon>
        <taxon>Magnoliopsida</taxon>
        <taxon>eudicotyledons</taxon>
        <taxon>Gunneridae</taxon>
        <taxon>Pentapetalae</taxon>
        <taxon>Caryophyllales</taxon>
        <taxon>Nepenthaceae</taxon>
        <taxon>Nepenthes</taxon>
    </lineage>
</organism>